<dbReference type="PANTHER" id="PTHR35813">
    <property type="entry name" value="INNER MEMBRANE PROTEIN YBAN"/>
    <property type="match status" value="1"/>
</dbReference>
<evidence type="ECO:0000313" key="2">
    <source>
        <dbReference type="EMBL" id="OGM04264.1"/>
    </source>
</evidence>
<dbReference type="Proteomes" id="UP000178735">
    <property type="component" value="Unassembled WGS sequence"/>
</dbReference>
<dbReference type="AlphaFoldDB" id="A0A1F7WN48"/>
<sequence length="124" mass="13572">MKNAFKKYALISAGLASTALGVAGIFIPLLPTTPFLLLAAACFLRSSDSLYEKLTTHKILGEYIRNYSEKRAVALRTKITAIALLWLSIGYSVIYIVNVIYIKVILLVIAACVTAHLVSLNTLR</sequence>
<dbReference type="PIRSF" id="PIRSF016789">
    <property type="entry name" value="DUF454"/>
    <property type="match status" value="1"/>
</dbReference>
<feature type="transmembrane region" description="Helical" evidence="1">
    <location>
        <begin position="72"/>
        <end position="94"/>
    </location>
</feature>
<feature type="transmembrane region" description="Helical" evidence="1">
    <location>
        <begin position="100"/>
        <end position="120"/>
    </location>
</feature>
<dbReference type="InterPro" id="IPR007401">
    <property type="entry name" value="DUF454"/>
</dbReference>
<keyword evidence="1" id="KW-0472">Membrane</keyword>
<accession>A0A1F7WN48</accession>
<evidence type="ECO:0000256" key="1">
    <source>
        <dbReference type="SAM" id="Phobius"/>
    </source>
</evidence>
<dbReference type="PANTHER" id="PTHR35813:SF1">
    <property type="entry name" value="INNER MEMBRANE PROTEIN YBAN"/>
    <property type="match status" value="1"/>
</dbReference>
<organism evidence="2 3">
    <name type="scientific">Candidatus Wallbacteria bacterium GWC2_49_35</name>
    <dbReference type="NCBI Taxonomy" id="1817813"/>
    <lineage>
        <taxon>Bacteria</taxon>
        <taxon>Candidatus Walliibacteriota</taxon>
    </lineage>
</organism>
<keyword evidence="1" id="KW-0812">Transmembrane</keyword>
<dbReference type="Pfam" id="PF04304">
    <property type="entry name" value="DUF454"/>
    <property type="match status" value="1"/>
</dbReference>
<evidence type="ECO:0008006" key="4">
    <source>
        <dbReference type="Google" id="ProtNLM"/>
    </source>
</evidence>
<gene>
    <name evidence="2" type="ORF">A2008_02735</name>
</gene>
<evidence type="ECO:0000313" key="3">
    <source>
        <dbReference type="Proteomes" id="UP000178735"/>
    </source>
</evidence>
<keyword evidence="1" id="KW-1133">Transmembrane helix</keyword>
<proteinExistence type="predicted"/>
<comment type="caution">
    <text evidence="2">The sequence shown here is derived from an EMBL/GenBank/DDBJ whole genome shotgun (WGS) entry which is preliminary data.</text>
</comment>
<protein>
    <recommendedName>
        <fullName evidence="4">DUF454 domain-containing protein</fullName>
    </recommendedName>
</protein>
<reference evidence="2 3" key="1">
    <citation type="journal article" date="2016" name="Nat. Commun.">
        <title>Thousands of microbial genomes shed light on interconnected biogeochemical processes in an aquifer system.</title>
        <authorList>
            <person name="Anantharaman K."/>
            <person name="Brown C.T."/>
            <person name="Hug L.A."/>
            <person name="Sharon I."/>
            <person name="Castelle C.J."/>
            <person name="Probst A.J."/>
            <person name="Thomas B.C."/>
            <person name="Singh A."/>
            <person name="Wilkins M.J."/>
            <person name="Karaoz U."/>
            <person name="Brodie E.L."/>
            <person name="Williams K.H."/>
            <person name="Hubbard S.S."/>
            <person name="Banfield J.F."/>
        </authorList>
    </citation>
    <scope>NUCLEOTIDE SEQUENCE [LARGE SCALE GENOMIC DNA]</scope>
</reference>
<dbReference type="GO" id="GO:0005886">
    <property type="term" value="C:plasma membrane"/>
    <property type="evidence" value="ECO:0007669"/>
    <property type="project" value="TreeGrafter"/>
</dbReference>
<dbReference type="STRING" id="1817813.A2008_02735"/>
<dbReference type="EMBL" id="MGFH01000148">
    <property type="protein sequence ID" value="OGM04264.1"/>
    <property type="molecule type" value="Genomic_DNA"/>
</dbReference>
<name>A0A1F7WN48_9BACT</name>